<reference evidence="3" key="1">
    <citation type="submission" date="2023-06" db="EMBL/GenBank/DDBJ databases">
        <title>Egi l300058.</title>
        <authorList>
            <person name="Gao L."/>
            <person name="Fang B.-Z."/>
            <person name="Li W.-J."/>
        </authorList>
    </citation>
    <scope>NUCLEOTIDE SEQUENCE</scope>
    <source>
        <strain evidence="3">EGI L300058</strain>
    </source>
</reference>
<keyword evidence="4" id="KW-1185">Reference proteome</keyword>
<keyword evidence="1" id="KW-1133">Transmembrane helix</keyword>
<dbReference type="EMBL" id="JAUHQA010000001">
    <property type="protein sequence ID" value="MDN4481048.1"/>
    <property type="molecule type" value="Genomic_DNA"/>
</dbReference>
<evidence type="ECO:0000313" key="3">
    <source>
        <dbReference type="EMBL" id="MDN4481048.1"/>
    </source>
</evidence>
<evidence type="ECO:0000256" key="1">
    <source>
        <dbReference type="SAM" id="Phobius"/>
    </source>
</evidence>
<evidence type="ECO:0000313" key="4">
    <source>
        <dbReference type="Proteomes" id="UP001172708"/>
    </source>
</evidence>
<feature type="domain" description="D-alanyl-D-alanine carboxypeptidase-like core" evidence="2">
    <location>
        <begin position="150"/>
        <end position="256"/>
    </location>
</feature>
<dbReference type="InterPro" id="IPR009045">
    <property type="entry name" value="Zn_M74/Hedgehog-like"/>
</dbReference>
<proteinExistence type="predicted"/>
<accession>A0ABT8GHY1</accession>
<name>A0ABT8GHY1_9MICO</name>
<dbReference type="Pfam" id="PF02557">
    <property type="entry name" value="VanY"/>
    <property type="match status" value="1"/>
</dbReference>
<dbReference type="Proteomes" id="UP001172708">
    <property type="component" value="Unassembled WGS sequence"/>
</dbReference>
<comment type="caution">
    <text evidence="3">The sequence shown here is derived from an EMBL/GenBank/DDBJ whole genome shotgun (WGS) entry which is preliminary data.</text>
</comment>
<dbReference type="InterPro" id="IPR052179">
    <property type="entry name" value="DD-CPase-like"/>
</dbReference>
<evidence type="ECO:0000259" key="2">
    <source>
        <dbReference type="Pfam" id="PF02557"/>
    </source>
</evidence>
<dbReference type="InterPro" id="IPR003709">
    <property type="entry name" value="VanY-like_core_dom"/>
</dbReference>
<dbReference type="PANTHER" id="PTHR34385">
    <property type="entry name" value="D-ALANYL-D-ALANINE CARBOXYPEPTIDASE"/>
    <property type="match status" value="1"/>
</dbReference>
<sequence length="279" mass="30152">MSTDAHASAPQASRSSRRERRLLQTQEIQVRQTHRRRKVLTRTGVLAGFVLAMVVYPVMGTLTPYADAVEAVPGAVAGENPSTARALLGGGPQLVESELPLPEADASAVLATSVQIEVSQHLPDCNPLQGWEGYNGKLSADSLCDVGQGEQLRNDAAVAFAELNNRFAQDFGRDICLSDGYRTLSSQYATKRSRGFLAATPGTSVHGWGLAIDLCSSDARGPAKAWLEENGATWGWVNPSWAKTSKYEPWHFEYEPGTDELGVYGSSYWANSGAYRSSN</sequence>
<dbReference type="Gene3D" id="3.30.1380.10">
    <property type="match status" value="1"/>
</dbReference>
<organism evidence="3 4">
    <name type="scientific">Demequina muriae</name>
    <dbReference type="NCBI Taxonomy" id="3051664"/>
    <lineage>
        <taxon>Bacteria</taxon>
        <taxon>Bacillati</taxon>
        <taxon>Actinomycetota</taxon>
        <taxon>Actinomycetes</taxon>
        <taxon>Micrococcales</taxon>
        <taxon>Demequinaceae</taxon>
        <taxon>Demequina</taxon>
    </lineage>
</organism>
<keyword evidence="1" id="KW-0812">Transmembrane</keyword>
<dbReference type="SUPFAM" id="SSF55166">
    <property type="entry name" value="Hedgehog/DD-peptidase"/>
    <property type="match status" value="1"/>
</dbReference>
<gene>
    <name evidence="3" type="ORF">QQX02_08955</name>
</gene>
<feature type="transmembrane region" description="Helical" evidence="1">
    <location>
        <begin position="39"/>
        <end position="59"/>
    </location>
</feature>
<dbReference type="PANTHER" id="PTHR34385:SF1">
    <property type="entry name" value="PEPTIDOGLYCAN L-ALANYL-D-GLUTAMATE ENDOPEPTIDASE CWLK"/>
    <property type="match status" value="1"/>
</dbReference>
<dbReference type="CDD" id="cd14814">
    <property type="entry name" value="Peptidase_M15"/>
    <property type="match status" value="1"/>
</dbReference>
<protein>
    <submittedName>
        <fullName evidence="3">M15 family metallopeptidase</fullName>
    </submittedName>
</protein>
<keyword evidence="1" id="KW-0472">Membrane</keyword>
<dbReference type="RefSeq" id="WP_301142555.1">
    <property type="nucleotide sequence ID" value="NZ_JAUHQA010000001.1"/>
</dbReference>